<gene>
    <name evidence="1" type="ORF">SAMN04488524_1704</name>
</gene>
<organism evidence="1 2">
    <name type="scientific">Pedobacter africanus</name>
    <dbReference type="NCBI Taxonomy" id="151894"/>
    <lineage>
        <taxon>Bacteria</taxon>
        <taxon>Pseudomonadati</taxon>
        <taxon>Bacteroidota</taxon>
        <taxon>Sphingobacteriia</taxon>
        <taxon>Sphingobacteriales</taxon>
        <taxon>Sphingobacteriaceae</taxon>
        <taxon>Pedobacter</taxon>
    </lineage>
</organism>
<name>A0A1W2AWH5_9SPHI</name>
<dbReference type="AlphaFoldDB" id="A0A1W2AWH5"/>
<evidence type="ECO:0000313" key="1">
    <source>
        <dbReference type="EMBL" id="SMC64822.1"/>
    </source>
</evidence>
<protein>
    <recommendedName>
        <fullName evidence="3">DUF4843 domain-containing protein</fullName>
    </recommendedName>
</protein>
<accession>A0A1W2AWH5</accession>
<dbReference type="OrthoDB" id="1096291at2"/>
<dbReference type="Proteomes" id="UP000192756">
    <property type="component" value="Unassembled WGS sequence"/>
</dbReference>
<evidence type="ECO:0000313" key="2">
    <source>
        <dbReference type="Proteomes" id="UP000192756"/>
    </source>
</evidence>
<dbReference type="Pfam" id="PF16132">
    <property type="entry name" value="DUF4843"/>
    <property type="match status" value="1"/>
</dbReference>
<keyword evidence="2" id="KW-1185">Reference proteome</keyword>
<proteinExistence type="predicted"/>
<dbReference type="PROSITE" id="PS51257">
    <property type="entry name" value="PROKAR_LIPOPROTEIN"/>
    <property type="match status" value="1"/>
</dbReference>
<dbReference type="RefSeq" id="WP_159451672.1">
    <property type="nucleotide sequence ID" value="NZ_FWXT01000001.1"/>
</dbReference>
<reference evidence="2" key="1">
    <citation type="submission" date="2017-04" db="EMBL/GenBank/DDBJ databases">
        <authorList>
            <person name="Varghese N."/>
            <person name="Submissions S."/>
        </authorList>
    </citation>
    <scope>NUCLEOTIDE SEQUENCE [LARGE SCALE GENOMIC DNA]</scope>
    <source>
        <strain evidence="2">DSM 12126</strain>
    </source>
</reference>
<dbReference type="InterPro" id="IPR032299">
    <property type="entry name" value="DUF4843"/>
</dbReference>
<dbReference type="STRING" id="151894.SAMN04488524_1704"/>
<dbReference type="EMBL" id="FWXT01000001">
    <property type="protein sequence ID" value="SMC64822.1"/>
    <property type="molecule type" value="Genomic_DNA"/>
</dbReference>
<sequence>MKNILYSLSVLFLFIAGVSCKKNNVITYEGKPDIYFNAATKLPDFNGEVISDSTVLSFAYSTATDSVAKIIIGVTGAMANHDRAYNLVVDPRSTAIAGKHYDALPTTFTIKKNKLKDTVLLKTHRTSDMQTAEPLLILNLQPNENFVTAMQDKVLNATTGKKYSYVSYKVYINDIVKKPSGWFDFYLGVFSRKKLFLMVDVLSVEPSFFVGSPSLGILGAYGKYMQRYLNDQKVAGKTVYEDDGTEMIMGAGVQ</sequence>
<evidence type="ECO:0008006" key="3">
    <source>
        <dbReference type="Google" id="ProtNLM"/>
    </source>
</evidence>